<feature type="non-terminal residue" evidence="1">
    <location>
        <position position="1"/>
    </location>
</feature>
<protein>
    <submittedName>
        <fullName evidence="1">Uncharacterized protein</fullName>
    </submittedName>
</protein>
<sequence length="27" mass="3221">IQVKDKKLKYRGLTYKLVKDTFPDLIP</sequence>
<organism evidence="1">
    <name type="scientific">marine metagenome</name>
    <dbReference type="NCBI Taxonomy" id="408172"/>
    <lineage>
        <taxon>unclassified sequences</taxon>
        <taxon>metagenomes</taxon>
        <taxon>ecological metagenomes</taxon>
    </lineage>
</organism>
<proteinExistence type="predicted"/>
<dbReference type="AlphaFoldDB" id="A0A382F095"/>
<dbReference type="EMBL" id="UINC01047309">
    <property type="protein sequence ID" value="SVB56426.1"/>
    <property type="molecule type" value="Genomic_DNA"/>
</dbReference>
<gene>
    <name evidence="1" type="ORF">METZ01_LOCUS209280</name>
</gene>
<evidence type="ECO:0000313" key="1">
    <source>
        <dbReference type="EMBL" id="SVB56426.1"/>
    </source>
</evidence>
<accession>A0A382F095</accession>
<reference evidence="1" key="1">
    <citation type="submission" date="2018-05" db="EMBL/GenBank/DDBJ databases">
        <authorList>
            <person name="Lanie J.A."/>
            <person name="Ng W.-L."/>
            <person name="Kazmierczak K.M."/>
            <person name="Andrzejewski T.M."/>
            <person name="Davidsen T.M."/>
            <person name="Wayne K.J."/>
            <person name="Tettelin H."/>
            <person name="Glass J.I."/>
            <person name="Rusch D."/>
            <person name="Podicherti R."/>
            <person name="Tsui H.-C.T."/>
            <person name="Winkler M.E."/>
        </authorList>
    </citation>
    <scope>NUCLEOTIDE SEQUENCE</scope>
</reference>
<name>A0A382F095_9ZZZZ</name>